<comment type="caution">
    <text evidence="2">The sequence shown here is derived from an EMBL/GenBank/DDBJ whole genome shotgun (WGS) entry which is preliminary data.</text>
</comment>
<feature type="compositionally biased region" description="Basic and acidic residues" evidence="1">
    <location>
        <begin position="41"/>
        <end position="58"/>
    </location>
</feature>
<reference evidence="2 3" key="1">
    <citation type="journal article" date="2020" name="Mol. Plant">
        <title>The Chromosome-Based Rubber Tree Genome Provides New Insights into Spurge Genome Evolution and Rubber Biosynthesis.</title>
        <authorList>
            <person name="Liu J."/>
            <person name="Shi C."/>
            <person name="Shi C.C."/>
            <person name="Li W."/>
            <person name="Zhang Q.J."/>
            <person name="Zhang Y."/>
            <person name="Li K."/>
            <person name="Lu H.F."/>
            <person name="Shi C."/>
            <person name="Zhu S.T."/>
            <person name="Xiao Z.Y."/>
            <person name="Nan H."/>
            <person name="Yue Y."/>
            <person name="Zhu X.G."/>
            <person name="Wu Y."/>
            <person name="Hong X.N."/>
            <person name="Fan G.Y."/>
            <person name="Tong Y."/>
            <person name="Zhang D."/>
            <person name="Mao C.L."/>
            <person name="Liu Y.L."/>
            <person name="Hao S.J."/>
            <person name="Liu W.Q."/>
            <person name="Lv M.Q."/>
            <person name="Zhang H.B."/>
            <person name="Liu Y."/>
            <person name="Hu-Tang G.R."/>
            <person name="Wang J.P."/>
            <person name="Wang J.H."/>
            <person name="Sun Y.H."/>
            <person name="Ni S.B."/>
            <person name="Chen W.B."/>
            <person name="Zhang X.C."/>
            <person name="Jiao Y.N."/>
            <person name="Eichler E.E."/>
            <person name="Li G.H."/>
            <person name="Liu X."/>
            <person name="Gao L.Z."/>
        </authorList>
    </citation>
    <scope>NUCLEOTIDE SEQUENCE [LARGE SCALE GENOMIC DNA]</scope>
    <source>
        <strain evidence="3">cv. GT1</strain>
        <tissue evidence="2">Leaf</tissue>
    </source>
</reference>
<organism evidence="2 3">
    <name type="scientific">Hevea brasiliensis</name>
    <name type="common">Para rubber tree</name>
    <name type="synonym">Siphonia brasiliensis</name>
    <dbReference type="NCBI Taxonomy" id="3981"/>
    <lineage>
        <taxon>Eukaryota</taxon>
        <taxon>Viridiplantae</taxon>
        <taxon>Streptophyta</taxon>
        <taxon>Embryophyta</taxon>
        <taxon>Tracheophyta</taxon>
        <taxon>Spermatophyta</taxon>
        <taxon>Magnoliopsida</taxon>
        <taxon>eudicotyledons</taxon>
        <taxon>Gunneridae</taxon>
        <taxon>Pentapetalae</taxon>
        <taxon>rosids</taxon>
        <taxon>fabids</taxon>
        <taxon>Malpighiales</taxon>
        <taxon>Euphorbiaceae</taxon>
        <taxon>Crotonoideae</taxon>
        <taxon>Micrandreae</taxon>
        <taxon>Hevea</taxon>
    </lineage>
</organism>
<accession>A0A6A6M8J2</accession>
<evidence type="ECO:0000313" key="2">
    <source>
        <dbReference type="EMBL" id="KAF2308825.1"/>
    </source>
</evidence>
<proteinExistence type="predicted"/>
<feature type="region of interest" description="Disordered" evidence="1">
    <location>
        <begin position="38"/>
        <end position="58"/>
    </location>
</feature>
<evidence type="ECO:0000313" key="3">
    <source>
        <dbReference type="Proteomes" id="UP000467840"/>
    </source>
</evidence>
<dbReference type="Proteomes" id="UP000467840">
    <property type="component" value="Chromosome 17"/>
</dbReference>
<sequence length="149" mass="16257">MLNVLTKGSEKPRGISSLFSLRHPSDLLKVAMDYSTVNETGNRDTDHKVHDDDKQDHEVRKNRPIIRYSCKNNNDCHMGAQKVLSFSKLTSVSSKSSSLCSPSRSLAPNEVEGPLADSICIGDLWSSQLSSSPCRVTLGRGSTVAGTKH</sequence>
<gene>
    <name evidence="2" type="ORF">GH714_021338</name>
</gene>
<keyword evidence="3" id="KW-1185">Reference proteome</keyword>
<dbReference type="EMBL" id="JAAGAX010000007">
    <property type="protein sequence ID" value="KAF2308825.1"/>
    <property type="molecule type" value="Genomic_DNA"/>
</dbReference>
<evidence type="ECO:0000256" key="1">
    <source>
        <dbReference type="SAM" id="MobiDB-lite"/>
    </source>
</evidence>
<dbReference type="AlphaFoldDB" id="A0A6A6M8J2"/>
<name>A0A6A6M8J2_HEVBR</name>
<protein>
    <submittedName>
        <fullName evidence="2">Uncharacterized protein</fullName>
    </submittedName>
</protein>